<comment type="similarity">
    <text evidence="1">Belongs to the SKP1 family.</text>
</comment>
<dbReference type="AlphaFoldDB" id="A0A7E4W3T5"/>
<accession>A0A7E4W3T5</accession>
<dbReference type="SMART" id="SM00512">
    <property type="entry name" value="Skp1"/>
    <property type="match status" value="1"/>
</dbReference>
<name>A0A7E4W3T5_PANRE</name>
<evidence type="ECO:0000313" key="2">
    <source>
        <dbReference type="Proteomes" id="UP000492821"/>
    </source>
</evidence>
<dbReference type="Proteomes" id="UP000492821">
    <property type="component" value="Unassembled WGS sequence"/>
</dbReference>
<dbReference type="SUPFAM" id="SSF54695">
    <property type="entry name" value="POZ domain"/>
    <property type="match status" value="1"/>
</dbReference>
<dbReference type="InterPro" id="IPR036296">
    <property type="entry name" value="SKP1-like_dim_sf"/>
</dbReference>
<reference evidence="3" key="2">
    <citation type="submission" date="2020-10" db="UniProtKB">
        <authorList>
            <consortium name="WormBaseParasite"/>
        </authorList>
    </citation>
    <scope>IDENTIFICATION</scope>
</reference>
<dbReference type="Gene3D" id="3.30.710.10">
    <property type="entry name" value="Potassium Channel Kv1.1, Chain A"/>
    <property type="match status" value="2"/>
</dbReference>
<dbReference type="InterPro" id="IPR011333">
    <property type="entry name" value="SKP1/BTB/POZ_sf"/>
</dbReference>
<evidence type="ECO:0000256" key="1">
    <source>
        <dbReference type="ARBA" id="ARBA00009993"/>
    </source>
</evidence>
<dbReference type="SUPFAM" id="SSF81382">
    <property type="entry name" value="Skp1 dimerisation domain-like"/>
    <property type="match status" value="1"/>
</dbReference>
<reference evidence="2" key="1">
    <citation type="journal article" date="2013" name="Genetics">
        <title>The draft genome and transcriptome of Panagrellus redivivus are shaped by the harsh demands of a free-living lifestyle.</title>
        <authorList>
            <person name="Srinivasan J."/>
            <person name="Dillman A.R."/>
            <person name="Macchietto M.G."/>
            <person name="Heikkinen L."/>
            <person name="Lakso M."/>
            <person name="Fracchia K.M."/>
            <person name="Antoshechkin I."/>
            <person name="Mortazavi A."/>
            <person name="Wong G."/>
            <person name="Sternberg P.W."/>
        </authorList>
    </citation>
    <scope>NUCLEOTIDE SEQUENCE [LARGE SCALE GENOMIC DNA]</scope>
    <source>
        <strain evidence="2">MT8872</strain>
    </source>
</reference>
<keyword evidence="2" id="KW-1185">Reference proteome</keyword>
<sequence>MAISSTIKVITSDNCRFDVETKLLVRSGQLERLLANHPDVDDLGNVHTDAQPLRLRRTDGKVFKAIIDWLDHHRDEDFSKYSKDLAIFERTQMMPPPDTEKEPNLTKSLVNYDDSEDGIDATADVHVVPSSTDDDDCVIIENANTKPKKPLNIMTMPLIFEKDGILEVNPKLFEVVDNLYDYVAADFEEIVPATAGDISIPAAKDHNQTDLVHEVVHCMKALQKSNSTPSPIRDIHPLSAAQEMVESMRKWCEKLGITADQTHNTDGENVSIGALFNRLHASMSKVTESTNALEAAQNNLPKDVPFDIAARLVSVTDWDVTFFGGLEKAVLLSLIVTSKTLDIFELHKRACQYVAAKMGDAESEILAFLTL</sequence>
<evidence type="ECO:0000313" key="3">
    <source>
        <dbReference type="WBParaSite" id="Pan_g7160.t1"/>
    </source>
</evidence>
<dbReference type="WBParaSite" id="Pan_g7160.t1">
    <property type="protein sequence ID" value="Pan_g7160.t1"/>
    <property type="gene ID" value="Pan_g7160"/>
</dbReference>
<protein>
    <submittedName>
        <fullName evidence="3">Skp1_POZ domain-containing protein</fullName>
    </submittedName>
</protein>
<organism evidence="2 3">
    <name type="scientific">Panagrellus redivivus</name>
    <name type="common">Microworm</name>
    <dbReference type="NCBI Taxonomy" id="6233"/>
    <lineage>
        <taxon>Eukaryota</taxon>
        <taxon>Metazoa</taxon>
        <taxon>Ecdysozoa</taxon>
        <taxon>Nematoda</taxon>
        <taxon>Chromadorea</taxon>
        <taxon>Rhabditida</taxon>
        <taxon>Tylenchina</taxon>
        <taxon>Panagrolaimomorpha</taxon>
        <taxon>Panagrolaimoidea</taxon>
        <taxon>Panagrolaimidae</taxon>
        <taxon>Panagrellus</taxon>
    </lineage>
</organism>
<dbReference type="GO" id="GO:0006511">
    <property type="term" value="P:ubiquitin-dependent protein catabolic process"/>
    <property type="evidence" value="ECO:0007669"/>
    <property type="project" value="InterPro"/>
</dbReference>
<proteinExistence type="inferred from homology"/>
<dbReference type="InterPro" id="IPR001232">
    <property type="entry name" value="SKP1-like"/>
</dbReference>